<evidence type="ECO:0000259" key="6">
    <source>
        <dbReference type="Pfam" id="PF02826"/>
    </source>
</evidence>
<comment type="caution">
    <text evidence="7">The sequence shown here is derived from an EMBL/GenBank/DDBJ whole genome shotgun (WGS) entry which is preliminary data.</text>
</comment>
<dbReference type="InterPro" id="IPR006139">
    <property type="entry name" value="D-isomer_2_OHA_DH_cat_dom"/>
</dbReference>
<dbReference type="Pfam" id="PF00389">
    <property type="entry name" value="2-Hacid_dh"/>
    <property type="match status" value="1"/>
</dbReference>
<dbReference type="RefSeq" id="WP_066087702.1">
    <property type="nucleotide sequence ID" value="NZ_LRVM01000005.1"/>
</dbReference>
<feature type="domain" description="D-isomer specific 2-hydroxyacid dehydrogenase catalytic" evidence="5">
    <location>
        <begin position="33"/>
        <end position="315"/>
    </location>
</feature>
<organism evidence="7 8">
    <name type="scientific">Anaerotignum neopropionicum</name>
    <dbReference type="NCBI Taxonomy" id="36847"/>
    <lineage>
        <taxon>Bacteria</taxon>
        <taxon>Bacillati</taxon>
        <taxon>Bacillota</taxon>
        <taxon>Clostridia</taxon>
        <taxon>Lachnospirales</taxon>
        <taxon>Anaerotignaceae</taxon>
        <taxon>Anaerotignum</taxon>
    </lineage>
</organism>
<keyword evidence="2 4" id="KW-0560">Oxidoreductase</keyword>
<dbReference type="SUPFAM" id="SSF52283">
    <property type="entry name" value="Formate/glycerate dehydrogenase catalytic domain-like"/>
    <property type="match status" value="1"/>
</dbReference>
<proteinExistence type="inferred from homology"/>
<dbReference type="Gene3D" id="3.40.50.720">
    <property type="entry name" value="NAD(P)-binding Rossmann-like Domain"/>
    <property type="match status" value="2"/>
</dbReference>
<dbReference type="InterPro" id="IPR006140">
    <property type="entry name" value="D-isomer_DH_NAD-bd"/>
</dbReference>
<dbReference type="FunFam" id="3.40.50.720:FF:000203">
    <property type="entry name" value="D-3-phosphoglycerate dehydrogenase (SerA)"/>
    <property type="match status" value="1"/>
</dbReference>
<evidence type="ECO:0000259" key="5">
    <source>
        <dbReference type="Pfam" id="PF00389"/>
    </source>
</evidence>
<dbReference type="Pfam" id="PF02826">
    <property type="entry name" value="2-Hacid_dh_C"/>
    <property type="match status" value="1"/>
</dbReference>
<evidence type="ECO:0000256" key="4">
    <source>
        <dbReference type="RuleBase" id="RU003719"/>
    </source>
</evidence>
<keyword evidence="8" id="KW-1185">Reference proteome</keyword>
<dbReference type="AlphaFoldDB" id="A0A136WE27"/>
<dbReference type="OrthoDB" id="9805416at2"/>
<dbReference type="PANTHER" id="PTHR42789:SF1">
    <property type="entry name" value="D-ISOMER SPECIFIC 2-HYDROXYACID DEHYDROGENASE FAMILY PROTEIN (AFU_ORTHOLOGUE AFUA_6G10090)"/>
    <property type="match status" value="1"/>
</dbReference>
<accession>A0A136WE27</accession>
<reference evidence="7 8" key="1">
    <citation type="submission" date="2016-01" db="EMBL/GenBank/DDBJ databases">
        <title>Genome sequence of Clostridium neopropionicum X4, DSM-3847.</title>
        <authorList>
            <person name="Poehlein A."/>
            <person name="Beck M.H."/>
            <person name="Bengelsdorf F.R."/>
            <person name="Daniel R."/>
            <person name="Duerre P."/>
        </authorList>
    </citation>
    <scope>NUCLEOTIDE SEQUENCE [LARGE SCALE GENOMIC DNA]</scope>
    <source>
        <strain evidence="7 8">DSM-3847</strain>
    </source>
</reference>
<protein>
    <submittedName>
        <fullName evidence="7">Hydroxypyruvate reductase</fullName>
        <ecNumber evidence="7">1.1.1.81</ecNumber>
    </submittedName>
</protein>
<dbReference type="EC" id="1.1.1.81" evidence="7"/>
<evidence type="ECO:0000313" key="7">
    <source>
        <dbReference type="EMBL" id="KXL52768.1"/>
    </source>
</evidence>
<name>A0A136WE27_9FIRM</name>
<dbReference type="CDD" id="cd12172">
    <property type="entry name" value="PGDH_like_2"/>
    <property type="match status" value="1"/>
</dbReference>
<dbReference type="EMBL" id="LRVM01000005">
    <property type="protein sequence ID" value="KXL52768.1"/>
    <property type="molecule type" value="Genomic_DNA"/>
</dbReference>
<feature type="domain" description="D-isomer specific 2-hydroxyacid dehydrogenase NAD-binding" evidence="6">
    <location>
        <begin position="110"/>
        <end position="284"/>
    </location>
</feature>
<evidence type="ECO:0000256" key="3">
    <source>
        <dbReference type="ARBA" id="ARBA00023027"/>
    </source>
</evidence>
<dbReference type="Proteomes" id="UP000070539">
    <property type="component" value="Unassembled WGS sequence"/>
</dbReference>
<dbReference type="SUPFAM" id="SSF51735">
    <property type="entry name" value="NAD(P)-binding Rossmann-fold domains"/>
    <property type="match status" value="1"/>
</dbReference>
<dbReference type="GO" id="GO:0016618">
    <property type="term" value="F:hydroxypyruvate reductase [NAD(P)H] activity"/>
    <property type="evidence" value="ECO:0007669"/>
    <property type="project" value="UniProtKB-EC"/>
</dbReference>
<dbReference type="GO" id="GO:0051287">
    <property type="term" value="F:NAD binding"/>
    <property type="evidence" value="ECO:0007669"/>
    <property type="project" value="InterPro"/>
</dbReference>
<evidence type="ECO:0000313" key="8">
    <source>
        <dbReference type="Proteomes" id="UP000070539"/>
    </source>
</evidence>
<keyword evidence="7" id="KW-0670">Pyruvate</keyword>
<dbReference type="STRING" id="36847.CLNEO_17900"/>
<dbReference type="InterPro" id="IPR050857">
    <property type="entry name" value="D-2-hydroxyacid_DH"/>
</dbReference>
<evidence type="ECO:0000256" key="2">
    <source>
        <dbReference type="ARBA" id="ARBA00023002"/>
    </source>
</evidence>
<evidence type="ECO:0000256" key="1">
    <source>
        <dbReference type="ARBA" id="ARBA00005854"/>
    </source>
</evidence>
<comment type="similarity">
    <text evidence="1 4">Belongs to the D-isomer specific 2-hydroxyacid dehydrogenase family.</text>
</comment>
<dbReference type="PANTHER" id="PTHR42789">
    <property type="entry name" value="D-ISOMER SPECIFIC 2-HYDROXYACID DEHYDROGENASE FAMILY PROTEIN (AFU_ORTHOLOGUE AFUA_6G10090)"/>
    <property type="match status" value="1"/>
</dbReference>
<dbReference type="InterPro" id="IPR036291">
    <property type="entry name" value="NAD(P)-bd_dom_sf"/>
</dbReference>
<keyword evidence="3" id="KW-0520">NAD</keyword>
<sequence>MKKVLVTSRSFGKTSPKPFAVLEGAGIEYTLMGGDFDEEKFKEVISQYDGLIIGAHPFYPEDMARCKHLKIIAKHGAGLDNIYLEDAKKLGIRVTNVPAMNANAVADLAFAHILNISRGISITNERVHRGAWETFIGKDVFEKTLGLIGFGAIAKNVARRARGFSMKVLVYDPFVTEIPEEFQDFVTLTDLNTVTENSDIISIHVPLTDSTKHLFDKERIMKMKKEAYLINTGRGGIIQEQDLYECMKNGHLCGCAVDVMEHEPMEKDSPLLELENFVVTAHIGMYSIEAISAVSVVCAENVAKVLNGEEPRFVIV</sequence>
<gene>
    <name evidence="7" type="ORF">CLNEO_17900</name>
</gene>